<dbReference type="AntiFam" id="ANF00266">
    <property type="entry name" value="DNA repeat translations related to WP_020751851.1"/>
</dbReference>
<sequence length="136" mass="15640">MFYIPVSKRDSLGSITRSAPQKPTHKNLGRNGPRPAITPKAAYASVSNRGGSRFSYYETVSSLLRNSLASFFLKTYNECVNKNVGWHHVRKIKSYVGESHFSIYFWTITYFLILLVLIYLYGYSGINNSKFIYNEF</sequence>
<dbReference type="AlphaFoldDB" id="A0A829H2P7"/>
<evidence type="ECO:0000256" key="1">
    <source>
        <dbReference type="SAM" id="MobiDB-lite"/>
    </source>
</evidence>
<dbReference type="InterPro" id="IPR021008">
    <property type="entry name" value="DltX"/>
</dbReference>
<protein>
    <submittedName>
        <fullName evidence="3">D-Ala-teichoic acid biosynthesis protein</fullName>
    </submittedName>
</protein>
<feature type="region of interest" description="Disordered" evidence="1">
    <location>
        <begin position="13"/>
        <end position="36"/>
    </location>
</feature>
<comment type="caution">
    <text evidence="3">The sequence shown here is derived from an EMBL/GenBank/DDBJ whole genome shotgun (WGS) entry which is preliminary data.</text>
</comment>
<evidence type="ECO:0000256" key="2">
    <source>
        <dbReference type="SAM" id="Phobius"/>
    </source>
</evidence>
<dbReference type="Proteomes" id="UP000014244">
    <property type="component" value="Unassembled WGS sequence"/>
</dbReference>
<organism evidence="3 4">
    <name type="scientific">Lacticaseibacillus paracasei subsp. paracasei Lpp41</name>
    <dbReference type="NCBI Taxonomy" id="1256208"/>
    <lineage>
        <taxon>Bacteria</taxon>
        <taxon>Bacillati</taxon>
        <taxon>Bacillota</taxon>
        <taxon>Bacilli</taxon>
        <taxon>Lactobacillales</taxon>
        <taxon>Lactobacillaceae</taxon>
        <taxon>Lacticaseibacillus</taxon>
    </lineage>
</organism>
<keyword evidence="2" id="KW-1133">Transmembrane helix</keyword>
<gene>
    <name evidence="3" type="ORF">Lpp41_16066</name>
</gene>
<keyword evidence="2" id="KW-0472">Membrane</keyword>
<dbReference type="Pfam" id="PF12459">
    <property type="entry name" value="DltX"/>
    <property type="match status" value="1"/>
</dbReference>
<keyword evidence="2" id="KW-0812">Transmembrane</keyword>
<proteinExistence type="predicted"/>
<dbReference type="EMBL" id="ANKE01000771">
    <property type="protein sequence ID" value="EPC70007.1"/>
    <property type="molecule type" value="Genomic_DNA"/>
</dbReference>
<dbReference type="NCBIfam" id="NF040509">
    <property type="entry name" value="Lacto_palin_RPT"/>
    <property type="match status" value="1"/>
</dbReference>
<evidence type="ECO:0000313" key="3">
    <source>
        <dbReference type="EMBL" id="EPC70007.1"/>
    </source>
</evidence>
<reference evidence="3 4" key="1">
    <citation type="journal article" date="2013" name="PLoS ONE">
        <title>Lactobacillus paracasei comparative genomics: towards species pan-genome definition and exploitation of diversity.</title>
        <authorList>
            <person name="Smokvina T."/>
            <person name="Wels M."/>
            <person name="Polka J."/>
            <person name="Chervaux C."/>
            <person name="Brisse S."/>
            <person name="Boekhorst J."/>
            <person name="van Hylckama Vlieg J.E."/>
            <person name="Siezen R.J."/>
        </authorList>
    </citation>
    <scope>NUCLEOTIDE SEQUENCE [LARGE SCALE GENOMIC DNA]</scope>
    <source>
        <strain evidence="3 4">Lpp41</strain>
    </source>
</reference>
<feature type="transmembrane region" description="Helical" evidence="2">
    <location>
        <begin position="101"/>
        <end position="121"/>
    </location>
</feature>
<evidence type="ECO:0000313" key="4">
    <source>
        <dbReference type="Proteomes" id="UP000014244"/>
    </source>
</evidence>
<name>A0A829H2P7_LACPA</name>
<accession>A0A829H2P7</accession>